<feature type="region of interest" description="Disordered" evidence="1">
    <location>
        <begin position="1"/>
        <end position="109"/>
    </location>
</feature>
<protein>
    <recommendedName>
        <fullName evidence="4">JmjC domain-containing protein</fullName>
    </recommendedName>
</protein>
<evidence type="ECO:0008006" key="4">
    <source>
        <dbReference type="Google" id="ProtNLM"/>
    </source>
</evidence>
<feature type="compositionally biased region" description="Low complexity" evidence="1">
    <location>
        <begin position="269"/>
        <end position="285"/>
    </location>
</feature>
<feature type="compositionally biased region" description="Acidic residues" evidence="1">
    <location>
        <begin position="38"/>
        <end position="50"/>
    </location>
</feature>
<evidence type="ECO:0000256" key="1">
    <source>
        <dbReference type="SAM" id="MobiDB-lite"/>
    </source>
</evidence>
<feature type="compositionally biased region" description="Acidic residues" evidence="1">
    <location>
        <begin position="229"/>
        <end position="246"/>
    </location>
</feature>
<evidence type="ECO:0000313" key="3">
    <source>
        <dbReference type="Proteomes" id="UP000002640"/>
    </source>
</evidence>
<dbReference type="STRING" id="1094619.G4YHN9"/>
<dbReference type="OMA" id="CHDPLIP"/>
<dbReference type="AlphaFoldDB" id="G4YHN9"/>
<evidence type="ECO:0000313" key="2">
    <source>
        <dbReference type="EMBL" id="EGZ29357.1"/>
    </source>
</evidence>
<dbReference type="RefSeq" id="XP_009516632.1">
    <property type="nucleotide sequence ID" value="XM_009518337.1"/>
</dbReference>
<feature type="compositionally biased region" description="Low complexity" evidence="1">
    <location>
        <begin position="346"/>
        <end position="360"/>
    </location>
</feature>
<keyword evidence="3" id="KW-1185">Reference proteome</keyword>
<reference evidence="2 3" key="1">
    <citation type="journal article" date="2006" name="Science">
        <title>Phytophthora genome sequences uncover evolutionary origins and mechanisms of pathogenesis.</title>
        <authorList>
            <person name="Tyler B.M."/>
            <person name="Tripathy S."/>
            <person name="Zhang X."/>
            <person name="Dehal P."/>
            <person name="Jiang R.H."/>
            <person name="Aerts A."/>
            <person name="Arredondo F.D."/>
            <person name="Baxter L."/>
            <person name="Bensasson D."/>
            <person name="Beynon J.L."/>
            <person name="Chapman J."/>
            <person name="Damasceno C.M."/>
            <person name="Dorrance A.E."/>
            <person name="Dou D."/>
            <person name="Dickerman A.W."/>
            <person name="Dubchak I.L."/>
            <person name="Garbelotto M."/>
            <person name="Gijzen M."/>
            <person name="Gordon S.G."/>
            <person name="Govers F."/>
            <person name="Grunwald N.J."/>
            <person name="Huang W."/>
            <person name="Ivors K.L."/>
            <person name="Jones R.W."/>
            <person name="Kamoun S."/>
            <person name="Krampis K."/>
            <person name="Lamour K.H."/>
            <person name="Lee M.K."/>
            <person name="McDonald W.H."/>
            <person name="Medina M."/>
            <person name="Meijer H.J."/>
            <person name="Nordberg E.K."/>
            <person name="Maclean D.J."/>
            <person name="Ospina-Giraldo M.D."/>
            <person name="Morris P.F."/>
            <person name="Phuntumart V."/>
            <person name="Putnam N.H."/>
            <person name="Rash S."/>
            <person name="Rose J.K."/>
            <person name="Sakihama Y."/>
            <person name="Salamov A.A."/>
            <person name="Savidor A."/>
            <person name="Scheuring C.F."/>
            <person name="Smith B.M."/>
            <person name="Sobral B.W."/>
            <person name="Terry A."/>
            <person name="Torto-Alalibo T.A."/>
            <person name="Win J."/>
            <person name="Xu Z."/>
            <person name="Zhang H."/>
            <person name="Grigoriev I.V."/>
            <person name="Rokhsar D.S."/>
            <person name="Boore J.L."/>
        </authorList>
    </citation>
    <scope>NUCLEOTIDE SEQUENCE [LARGE SCALE GENOMIC DNA]</scope>
    <source>
        <strain evidence="2 3">P6497</strain>
    </source>
</reference>
<feature type="compositionally biased region" description="Basic residues" evidence="1">
    <location>
        <begin position="308"/>
        <end position="325"/>
    </location>
</feature>
<accession>G4YHN9</accession>
<feature type="compositionally biased region" description="Basic and acidic residues" evidence="1">
    <location>
        <begin position="332"/>
        <end position="343"/>
    </location>
</feature>
<feature type="compositionally biased region" description="Basic residues" evidence="1">
    <location>
        <begin position="361"/>
        <end position="373"/>
    </location>
</feature>
<gene>
    <name evidence="2" type="ORF">PHYSODRAFT_477850</name>
</gene>
<dbReference type="GeneID" id="20654937"/>
<feature type="compositionally biased region" description="Basic residues" evidence="1">
    <location>
        <begin position="919"/>
        <end position="934"/>
    </location>
</feature>
<dbReference type="KEGG" id="psoj:PHYSODRAFT_477850"/>
<organism evidence="2 3">
    <name type="scientific">Phytophthora sojae (strain P6497)</name>
    <name type="common">Soybean stem and root rot agent</name>
    <name type="synonym">Phytophthora megasperma f. sp. glycines</name>
    <dbReference type="NCBI Taxonomy" id="1094619"/>
    <lineage>
        <taxon>Eukaryota</taxon>
        <taxon>Sar</taxon>
        <taxon>Stramenopiles</taxon>
        <taxon>Oomycota</taxon>
        <taxon>Peronosporomycetes</taxon>
        <taxon>Peronosporales</taxon>
        <taxon>Peronosporaceae</taxon>
        <taxon>Phytophthora</taxon>
    </lineage>
</organism>
<proteinExistence type="predicted"/>
<feature type="compositionally biased region" description="Acidic residues" evidence="1">
    <location>
        <begin position="63"/>
        <end position="76"/>
    </location>
</feature>
<dbReference type="InParanoid" id="G4YHN9"/>
<feature type="compositionally biased region" description="Low complexity" evidence="1">
    <location>
        <begin position="298"/>
        <end position="307"/>
    </location>
</feature>
<name>G4YHN9_PHYSP</name>
<feature type="compositionally biased region" description="Low complexity" evidence="1">
    <location>
        <begin position="477"/>
        <end position="488"/>
    </location>
</feature>
<feature type="region of interest" description="Disordered" evidence="1">
    <location>
        <begin position="155"/>
        <end position="405"/>
    </location>
</feature>
<dbReference type="Gene3D" id="2.60.120.650">
    <property type="entry name" value="Cupin"/>
    <property type="match status" value="1"/>
</dbReference>
<dbReference type="Proteomes" id="UP000002640">
    <property type="component" value="Unassembled WGS sequence"/>
</dbReference>
<feature type="compositionally biased region" description="Low complexity" evidence="1">
    <location>
        <begin position="374"/>
        <end position="386"/>
    </location>
</feature>
<feature type="region of interest" description="Disordered" evidence="1">
    <location>
        <begin position="905"/>
        <end position="934"/>
    </location>
</feature>
<feature type="compositionally biased region" description="Basic and acidic residues" evidence="1">
    <location>
        <begin position="255"/>
        <end position="266"/>
    </location>
</feature>
<dbReference type="EMBL" id="JH159151">
    <property type="protein sequence ID" value="EGZ29357.1"/>
    <property type="molecule type" value="Genomic_DNA"/>
</dbReference>
<feature type="region of interest" description="Disordered" evidence="1">
    <location>
        <begin position="473"/>
        <end position="492"/>
    </location>
</feature>
<sequence length="1034" mass="113633">MGSMSAAGLGVDSPPPTQFDTRNNNQGGEGEDMHDYRADDEDEYDDEVDNSFDYVPAVNYSESSEDFEGDEEENEETAVQQQEATHEAESPLGDEVEENPSSPIQDEAADIVEVDVERHAVLKDTTVVKKYLHSVATSSSAVIDRVTSSTLEAAAAKDLGDSSSSSSFITTDSGEDESTPHANDLENVVADTAEEAKVASLLNASDEKMDVDEEEEKPSAVVQIPPNPETEEPAEAMEVDPEDEVVSETPQSGDMAREADDERSDAPDSQQSQPPATNAATTSTSLKDRGPLPDPSVKSKQPSTPSPKTKKKAKRPTKSTKRKQRAAPTTEPRSEDKGSDAGHESPTTTRAAAKAPTHTPKSPKRASAKKARKSSTSAASEAGASGNEQKSHLPPLRRSPRIKTETPKFTYPVKLLADEAVMNHFDRVSASGAASPATETMTCKYCGKTVTTSRGMTARHLNSCAAFERDNSEEKPAAPLSPAAAQAPNVKSEAASSPNAAATCLVEPLVPLMGSQTLVNKLKSAFQRSPRVGHGPISRFQPLIRDDLTGLRHLRVQDLLDDTNGPIVQLRVKQRGAQRSTGQDLLEPVSKAKARNLEKLPLRFPAPRSVAEYFIAPLAKEMGLMYAMDEHTAHLVSCPQAGTLLDWRFHRTETVVFQLGGKSLWKVKIGHVEHPLHCFHPDSWQLDATTHVAKAHRVASMDKSVLGFLSPPGEDVRVFDEDETGSVGQEEEEYLLKPGSVAYLPAGAWFERESQGPNSMWLEVQLVSMTAQDLVFSALKQLAWGDKQWRMGLQLYPGDRAQTKSMRHHVMACMRSLYNVMAELEESDLLPEYLCTEDMQDLVAQGLLQNVSRTASSTSFEVDLTNPRLKLKHEKVFKGVEYRVNPVAVLMSADEIPHLQPNDEEEAIDQQPAEDGRAAHHALKKTPKPKPKRKQALRVMTHGGKHTYVLEEVFGNDALKSRLHVKFQCSADQWKMVEWLRNRDSEPFELEEFVRCDLSILQTKSPARCEENARQLLRFLCFVGYVTQVKKPAA</sequence>